<protein>
    <submittedName>
        <fullName evidence="1">Uncharacterized protein</fullName>
    </submittedName>
</protein>
<sequence>MLDIEINNKIIPLVPSKKDVFSIVSKLLNVLKLYLNDKSNN</sequence>
<gene>
    <name evidence="1" type="ORF">HMPREF0220_3476</name>
</gene>
<dbReference type="HOGENOM" id="CLU_3274199_0_0_9"/>
<dbReference type="EMBL" id="ADNX01000095">
    <property type="protein sequence ID" value="EFH05535.1"/>
    <property type="molecule type" value="Genomic_DNA"/>
</dbReference>
<name>D5Q992_CLODI</name>
<dbReference type="AlphaFoldDB" id="D5Q992"/>
<comment type="caution">
    <text evidence="1">The sequence shown here is derived from an EMBL/GenBank/DDBJ whole genome shotgun (WGS) entry which is preliminary data.</text>
</comment>
<evidence type="ECO:0000313" key="1">
    <source>
        <dbReference type="EMBL" id="EFH05535.1"/>
    </source>
</evidence>
<proteinExistence type="predicted"/>
<dbReference type="Proteomes" id="UP000003227">
    <property type="component" value="Unassembled WGS sequence"/>
</dbReference>
<evidence type="ECO:0000313" key="2">
    <source>
        <dbReference type="Proteomes" id="UP000003227"/>
    </source>
</evidence>
<organism evidence="1 2">
    <name type="scientific">Clostridioides difficile NAP08</name>
    <dbReference type="NCBI Taxonomy" id="525259"/>
    <lineage>
        <taxon>Bacteria</taxon>
        <taxon>Bacillati</taxon>
        <taxon>Bacillota</taxon>
        <taxon>Clostridia</taxon>
        <taxon>Peptostreptococcales</taxon>
        <taxon>Peptostreptococcaceae</taxon>
        <taxon>Clostridioides</taxon>
    </lineage>
</organism>
<accession>D5Q992</accession>
<reference evidence="1 2" key="1">
    <citation type="submission" date="2010-05" db="EMBL/GenBank/DDBJ databases">
        <authorList>
            <person name="Qin X."/>
            <person name="Bachman B."/>
            <person name="Battles P."/>
            <person name="Bell A."/>
            <person name="Bess C."/>
            <person name="Bickham C."/>
            <person name="Chaboub L."/>
            <person name="Chen D."/>
            <person name="Coyle M."/>
            <person name="Deiros D.R."/>
            <person name="Dinh H."/>
            <person name="Forbes L."/>
            <person name="Fowler G."/>
            <person name="Francisco L."/>
            <person name="Fu Q."/>
            <person name="Gubbala S."/>
            <person name="Hale W."/>
            <person name="Han Y."/>
            <person name="Hemphill L."/>
            <person name="Highlander S.K."/>
            <person name="Hirani K."/>
            <person name="Hogues M."/>
            <person name="Jackson L."/>
            <person name="Jakkamsetti A."/>
            <person name="Javaid M."/>
            <person name="Jiang H."/>
            <person name="Korchina V."/>
            <person name="Kovar C."/>
            <person name="Lara F."/>
            <person name="Lee S."/>
            <person name="Mata R."/>
            <person name="Mathew T."/>
            <person name="Moen C."/>
            <person name="Morales K."/>
            <person name="Munidasa M."/>
            <person name="Nazareth L."/>
            <person name="Ngo R."/>
            <person name="Nguyen L."/>
            <person name="Okwuonu G."/>
            <person name="Ongeri F."/>
            <person name="Patil S."/>
            <person name="Petrosino J."/>
            <person name="Pham C."/>
            <person name="Pham P."/>
            <person name="Pu L.-L."/>
            <person name="Puazo M."/>
            <person name="Raj R."/>
            <person name="Reid J."/>
            <person name="Rouhana J."/>
            <person name="Saada N."/>
            <person name="Shang Y."/>
            <person name="Simmons D."/>
            <person name="Thornton R."/>
            <person name="Warren J."/>
            <person name="Weissenberger G."/>
            <person name="Zhang J."/>
            <person name="Zhang L."/>
            <person name="Zhou C."/>
            <person name="Zhu D."/>
            <person name="Muzny D."/>
            <person name="Worley K."/>
            <person name="Gibbs R."/>
        </authorList>
    </citation>
    <scope>NUCLEOTIDE SEQUENCE [LARGE SCALE GENOMIC DNA]</scope>
    <source>
        <strain evidence="1 2">NAP08</strain>
    </source>
</reference>